<dbReference type="InterPro" id="IPR001882">
    <property type="entry name" value="Biotin_BS"/>
</dbReference>
<accession>A0AAE3QSK7</accession>
<protein>
    <submittedName>
        <fullName evidence="3">Biotin/lipoyl-containing protein</fullName>
    </submittedName>
</protein>
<dbReference type="PROSITE" id="PS00188">
    <property type="entry name" value="BIOTIN"/>
    <property type="match status" value="1"/>
</dbReference>
<dbReference type="RefSeq" id="WP_313986256.1">
    <property type="nucleotide sequence ID" value="NZ_JASJOS010000016.1"/>
</dbReference>
<dbReference type="EMBL" id="JASJOS010000016">
    <property type="protein sequence ID" value="MDJ1484657.1"/>
    <property type="molecule type" value="Genomic_DNA"/>
</dbReference>
<evidence type="ECO:0000259" key="2">
    <source>
        <dbReference type="PROSITE" id="PS50968"/>
    </source>
</evidence>
<dbReference type="SUPFAM" id="SSF51230">
    <property type="entry name" value="Single hybrid motif"/>
    <property type="match status" value="1"/>
</dbReference>
<sequence length="157" mass="17514">MLKIVVNSQHTFELNENAAQDLDLMETHPGIFHILKDNHSYNVEVVKADYAEKTFTVKVNGQIYEVKAQDKFDLLLQQLGMGNGSNKQIKDLKAPMPGLILDIKVTEGQSVQKGDPLIILEAMKMENIIKAPADGIVKLIKAKKGETVEKNQILLSF</sequence>
<dbReference type="InterPro" id="IPR050709">
    <property type="entry name" value="Biotin_Carboxyl_Carrier/Decarb"/>
</dbReference>
<dbReference type="PANTHER" id="PTHR45266">
    <property type="entry name" value="OXALOACETATE DECARBOXYLASE ALPHA CHAIN"/>
    <property type="match status" value="1"/>
</dbReference>
<dbReference type="AlphaFoldDB" id="A0AAE3QSK7"/>
<keyword evidence="1" id="KW-0092">Biotin</keyword>
<dbReference type="FunFam" id="2.40.50.100:FF:000003">
    <property type="entry name" value="Acetyl-CoA carboxylase biotin carboxyl carrier protein"/>
    <property type="match status" value="1"/>
</dbReference>
<comment type="caution">
    <text evidence="3">The sequence shown here is derived from an EMBL/GenBank/DDBJ whole genome shotgun (WGS) entry which is preliminary data.</text>
</comment>
<dbReference type="InterPro" id="IPR011053">
    <property type="entry name" value="Single_hybrid_motif"/>
</dbReference>
<dbReference type="CDD" id="cd06850">
    <property type="entry name" value="biotinyl_domain"/>
    <property type="match status" value="1"/>
</dbReference>
<gene>
    <name evidence="3" type="ORF">QNI16_29430</name>
</gene>
<dbReference type="Gene3D" id="2.40.50.100">
    <property type="match status" value="1"/>
</dbReference>
<dbReference type="Proteomes" id="UP001241110">
    <property type="component" value="Unassembled WGS sequence"/>
</dbReference>
<evidence type="ECO:0000313" key="4">
    <source>
        <dbReference type="Proteomes" id="UP001241110"/>
    </source>
</evidence>
<name>A0AAE3QSK7_9BACT</name>
<dbReference type="Pfam" id="PF00364">
    <property type="entry name" value="Biotin_lipoyl"/>
    <property type="match status" value="1"/>
</dbReference>
<evidence type="ECO:0000256" key="1">
    <source>
        <dbReference type="ARBA" id="ARBA00023267"/>
    </source>
</evidence>
<proteinExistence type="predicted"/>
<organism evidence="3 4">
    <name type="scientific">Xanthocytophaga flava</name>
    <dbReference type="NCBI Taxonomy" id="3048013"/>
    <lineage>
        <taxon>Bacteria</taxon>
        <taxon>Pseudomonadati</taxon>
        <taxon>Bacteroidota</taxon>
        <taxon>Cytophagia</taxon>
        <taxon>Cytophagales</taxon>
        <taxon>Rhodocytophagaceae</taxon>
        <taxon>Xanthocytophaga</taxon>
    </lineage>
</organism>
<feature type="domain" description="Lipoyl-binding" evidence="2">
    <location>
        <begin position="76"/>
        <end position="157"/>
    </location>
</feature>
<reference evidence="3" key="1">
    <citation type="submission" date="2023-05" db="EMBL/GenBank/DDBJ databases">
        <authorList>
            <person name="Zhang X."/>
        </authorList>
    </citation>
    <scope>NUCLEOTIDE SEQUENCE</scope>
    <source>
        <strain evidence="3">YF14B1</strain>
    </source>
</reference>
<dbReference type="InterPro" id="IPR000089">
    <property type="entry name" value="Biotin_lipoyl"/>
</dbReference>
<dbReference type="PANTHER" id="PTHR45266:SF3">
    <property type="entry name" value="OXALOACETATE DECARBOXYLASE ALPHA CHAIN"/>
    <property type="match status" value="1"/>
</dbReference>
<dbReference type="PROSITE" id="PS50968">
    <property type="entry name" value="BIOTINYL_LIPOYL"/>
    <property type="match status" value="1"/>
</dbReference>
<evidence type="ECO:0000313" key="3">
    <source>
        <dbReference type="EMBL" id="MDJ1484657.1"/>
    </source>
</evidence>